<gene>
    <name evidence="8" type="ORF">FSARC_14000</name>
</gene>
<feature type="transmembrane region" description="Helical" evidence="6">
    <location>
        <begin position="255"/>
        <end position="280"/>
    </location>
</feature>
<evidence type="ECO:0000313" key="8">
    <source>
        <dbReference type="EMBL" id="KAF4947305.1"/>
    </source>
</evidence>
<accession>A0A8H4SXB4</accession>
<dbReference type="GO" id="GO:0016020">
    <property type="term" value="C:membrane"/>
    <property type="evidence" value="ECO:0007669"/>
    <property type="project" value="UniProtKB-SubCell"/>
</dbReference>
<organism evidence="8 9">
    <name type="scientific">Fusarium sarcochroum</name>
    <dbReference type="NCBI Taxonomy" id="1208366"/>
    <lineage>
        <taxon>Eukaryota</taxon>
        <taxon>Fungi</taxon>
        <taxon>Dikarya</taxon>
        <taxon>Ascomycota</taxon>
        <taxon>Pezizomycotina</taxon>
        <taxon>Sordariomycetes</taxon>
        <taxon>Hypocreomycetidae</taxon>
        <taxon>Hypocreales</taxon>
        <taxon>Nectriaceae</taxon>
        <taxon>Fusarium</taxon>
        <taxon>Fusarium lateritium species complex</taxon>
    </lineage>
</organism>
<evidence type="ECO:0000256" key="4">
    <source>
        <dbReference type="ARBA" id="ARBA00023136"/>
    </source>
</evidence>
<keyword evidence="2 6" id="KW-0812">Transmembrane</keyword>
<dbReference type="PANTHER" id="PTHR33048:SF47">
    <property type="entry name" value="INTEGRAL MEMBRANE PROTEIN-RELATED"/>
    <property type="match status" value="1"/>
</dbReference>
<dbReference type="Proteomes" id="UP000622797">
    <property type="component" value="Unassembled WGS sequence"/>
</dbReference>
<evidence type="ECO:0000256" key="3">
    <source>
        <dbReference type="ARBA" id="ARBA00022989"/>
    </source>
</evidence>
<keyword evidence="9" id="KW-1185">Reference proteome</keyword>
<feature type="transmembrane region" description="Helical" evidence="6">
    <location>
        <begin position="30"/>
        <end position="49"/>
    </location>
</feature>
<comment type="subcellular location">
    <subcellularLocation>
        <location evidence="1">Membrane</location>
        <topology evidence="1">Multi-pass membrane protein</topology>
    </subcellularLocation>
</comment>
<name>A0A8H4SXB4_9HYPO</name>
<evidence type="ECO:0000259" key="7">
    <source>
        <dbReference type="Pfam" id="PF20684"/>
    </source>
</evidence>
<evidence type="ECO:0000256" key="6">
    <source>
        <dbReference type="SAM" id="Phobius"/>
    </source>
</evidence>
<reference evidence="8" key="2">
    <citation type="submission" date="2020-05" db="EMBL/GenBank/DDBJ databases">
        <authorList>
            <person name="Kim H.-S."/>
            <person name="Proctor R.H."/>
            <person name="Brown D.W."/>
        </authorList>
    </citation>
    <scope>NUCLEOTIDE SEQUENCE</scope>
    <source>
        <strain evidence="8">NRRL 20472</strain>
    </source>
</reference>
<protein>
    <recommendedName>
        <fullName evidence="7">Rhodopsin domain-containing protein</fullName>
    </recommendedName>
</protein>
<feature type="transmembrane region" description="Helical" evidence="6">
    <location>
        <begin position="105"/>
        <end position="128"/>
    </location>
</feature>
<comment type="caution">
    <text evidence="8">The sequence shown here is derived from an EMBL/GenBank/DDBJ whole genome shotgun (WGS) entry which is preliminary data.</text>
</comment>
<evidence type="ECO:0000256" key="1">
    <source>
        <dbReference type="ARBA" id="ARBA00004141"/>
    </source>
</evidence>
<keyword evidence="3 6" id="KW-1133">Transmembrane helix</keyword>
<feature type="domain" description="Rhodopsin" evidence="7">
    <location>
        <begin position="46"/>
        <end position="285"/>
    </location>
</feature>
<dbReference type="EMBL" id="JABEXW010001113">
    <property type="protein sequence ID" value="KAF4947305.1"/>
    <property type="molecule type" value="Genomic_DNA"/>
</dbReference>
<feature type="transmembrane region" description="Helical" evidence="6">
    <location>
        <begin position="188"/>
        <end position="211"/>
    </location>
</feature>
<evidence type="ECO:0000256" key="2">
    <source>
        <dbReference type="ARBA" id="ARBA00022692"/>
    </source>
</evidence>
<dbReference type="InterPro" id="IPR052337">
    <property type="entry name" value="SAT4-like"/>
</dbReference>
<dbReference type="PANTHER" id="PTHR33048">
    <property type="entry name" value="PTH11-LIKE INTEGRAL MEMBRANE PROTEIN (AFU_ORTHOLOGUE AFUA_5G11245)"/>
    <property type="match status" value="1"/>
</dbReference>
<feature type="transmembrane region" description="Helical" evidence="6">
    <location>
        <begin position="61"/>
        <end position="85"/>
    </location>
</feature>
<reference evidence="8" key="1">
    <citation type="journal article" date="2020" name="BMC Genomics">
        <title>Correction to: Identification and distribution of gene clusters required for synthesis of sphingolipid metabolism inhibitors in diverse species of the filamentous fungus Fusarium.</title>
        <authorList>
            <person name="Kim H.S."/>
            <person name="Lohmar J.M."/>
            <person name="Busman M."/>
            <person name="Brown D.W."/>
            <person name="Naumann T.A."/>
            <person name="Divon H.H."/>
            <person name="Lysoe E."/>
            <person name="Uhlig S."/>
            <person name="Proctor R.H."/>
        </authorList>
    </citation>
    <scope>NUCLEOTIDE SEQUENCE</scope>
    <source>
        <strain evidence="8">NRRL 20472</strain>
    </source>
</reference>
<evidence type="ECO:0000313" key="9">
    <source>
        <dbReference type="Proteomes" id="UP000622797"/>
    </source>
</evidence>
<feature type="transmembrane region" description="Helical" evidence="6">
    <location>
        <begin position="140"/>
        <end position="168"/>
    </location>
</feature>
<proteinExistence type="inferred from homology"/>
<feature type="transmembrane region" description="Helical" evidence="6">
    <location>
        <begin position="223"/>
        <end position="243"/>
    </location>
</feature>
<comment type="similarity">
    <text evidence="5">Belongs to the SAT4 family.</text>
</comment>
<dbReference type="InterPro" id="IPR049326">
    <property type="entry name" value="Rhodopsin_dom_fungi"/>
</dbReference>
<keyword evidence="4 6" id="KW-0472">Membrane</keyword>
<dbReference type="AlphaFoldDB" id="A0A8H4SXB4"/>
<sequence>MEIDPRVIAIYGPLPDGIDLSDNDEVKNDAVVLALLFVAALFLVGRLAIRAQQGPGLSLDDYAIIVSWLFVAATAGMVVAVGRAGAGKHVWSLTIDQLVETTKLLYVYSYIFSTAVFTTKVSILLFYRRVFSRGGLSFKLSFWFGAFLVGAYPITFMFTMGFCCTPLSHYWTQMEGTEGTCIDVSQFFVILAVVNLVTDVLVLFIPVPEVLKLHMSREKKAAVCGILALGGLVCIASAVRVYYLDVFSKATDTTWFMGPVAIWSSVEPSIGIVSACLPSFKTLMRYVRRKNGSSARNKRASYPMTLNATKGSRLRFDDEIALRSHAVGGEGSMHSAQDSETGKQIYVKTAVEQTFSDAP</sequence>
<dbReference type="OrthoDB" id="5329176at2759"/>
<evidence type="ECO:0000256" key="5">
    <source>
        <dbReference type="ARBA" id="ARBA00038359"/>
    </source>
</evidence>
<dbReference type="Pfam" id="PF20684">
    <property type="entry name" value="Fung_rhodopsin"/>
    <property type="match status" value="1"/>
</dbReference>